<evidence type="ECO:0000256" key="1">
    <source>
        <dbReference type="SAM" id="MobiDB-lite"/>
    </source>
</evidence>
<dbReference type="Proteomes" id="UP000494040">
    <property type="component" value="Unassembled WGS sequence"/>
</dbReference>
<evidence type="ECO:0000313" key="4">
    <source>
        <dbReference type="Proteomes" id="UP000494040"/>
    </source>
</evidence>
<dbReference type="InterPro" id="IPR001849">
    <property type="entry name" value="PH_domain"/>
</dbReference>
<dbReference type="CDD" id="cd00821">
    <property type="entry name" value="PH"/>
    <property type="match status" value="1"/>
</dbReference>
<dbReference type="EnsemblMetazoa" id="XM_014390063.2">
    <property type="protein sequence ID" value="XP_014245549.1"/>
    <property type="gene ID" value="LOC106664384"/>
</dbReference>
<proteinExistence type="predicted"/>
<feature type="compositionally biased region" description="Basic and acidic residues" evidence="1">
    <location>
        <begin position="653"/>
        <end position="671"/>
    </location>
</feature>
<dbReference type="OrthoDB" id="2157866at2759"/>
<sequence>MVPSSDSKTTIKMAGYLEKKGKMRVVSRWKKLWFVLEGRLLLYYKSQLEYLSLSPCRGSVNMGLAASVLPGSYQEIIVATRSHTVHLRALNKVDHDIWLQALIDAMSIPNSTQSRCCTKPIHHFRYAFMNQKHRYENAYNLNSHATTLPNSSSSYLKSRYDSVDKSDKMVRNDKLDKYANNYEQTEAKSSGSIKTVSSHNGRSDVPRKSNKLPLRDISVPGKFKITSQDLSAKSIRRSFSVEEDVNKYGENIYESLKSTSDELKRHDKNHMRKTYRVNRSDSDCLSMYPREKILKNMIQYNSERRKINKPEKAHTLLGRKDRSYNSDMRFSSNDNQPWTLLDWSNSFENKVRSDTDLTAKRKESYNDPYLSSSYDFANLRELIKEKKNAPIPLPRTLNKRSNSILRHFSPYLSKSSREGRRVSVKKRSLSFLKKIWCRKESNKWEPNPMHNPCEYMQEMEGPDSDLEILTDMSERDYNLNYKHPRPEPPPDYDIVTVSDDDMHIISHNKKLNIPPRFKKDHKTSTNETKRSKSPTHTNTKTNRPVNSPLPSDKYETNSSWSLEAPELPPKTSTCIDNAKDLLSQDTDNGISRLFKEDIPKIVSELKKDSQPLSKKKDELTEILENLNTMNKPIFATSLYQNTKIIYEEAKKLKKKEEEKNTKEDPDYDIPRPHASLLPALKNSPIISDTMEATRFFAGQFEDSLDMVAVRKVKDDLTMAPDSLECDPWSVSEDTDFSEDNWSYHHQEPLHTMVLDSLYHDSINPVYPLGIITDYTPRKQYIHSVHNLRIS</sequence>
<feature type="region of interest" description="Disordered" evidence="1">
    <location>
        <begin position="508"/>
        <end position="569"/>
    </location>
</feature>
<feature type="compositionally biased region" description="Polar residues" evidence="1">
    <location>
        <begin position="186"/>
        <end position="200"/>
    </location>
</feature>
<reference evidence="3" key="1">
    <citation type="submission" date="2022-01" db="UniProtKB">
        <authorList>
            <consortium name="EnsemblMetazoa"/>
        </authorList>
    </citation>
    <scope>IDENTIFICATION</scope>
</reference>
<dbReference type="AlphaFoldDB" id="A0A8I6RKS2"/>
<dbReference type="KEGG" id="clec:106664384"/>
<keyword evidence="4" id="KW-1185">Reference proteome</keyword>
<protein>
    <recommendedName>
        <fullName evidence="2">PH domain-containing protein</fullName>
    </recommendedName>
</protein>
<name>A0A8I6RKS2_CIMLE</name>
<dbReference type="PROSITE" id="PS50003">
    <property type="entry name" value="PH_DOMAIN"/>
    <property type="match status" value="1"/>
</dbReference>
<dbReference type="Pfam" id="PF00169">
    <property type="entry name" value="PH"/>
    <property type="match status" value="1"/>
</dbReference>
<evidence type="ECO:0000259" key="2">
    <source>
        <dbReference type="PROSITE" id="PS50003"/>
    </source>
</evidence>
<feature type="compositionally biased region" description="Polar residues" evidence="1">
    <location>
        <begin position="534"/>
        <end position="549"/>
    </location>
</feature>
<dbReference type="InterPro" id="IPR011993">
    <property type="entry name" value="PH-like_dom_sf"/>
</dbReference>
<dbReference type="GeneID" id="106664384"/>
<feature type="domain" description="PH" evidence="2">
    <location>
        <begin position="10"/>
        <end position="107"/>
    </location>
</feature>
<evidence type="ECO:0000313" key="3">
    <source>
        <dbReference type="EnsemblMetazoa" id="XP_014245549.1"/>
    </source>
</evidence>
<feature type="region of interest" description="Disordered" evidence="1">
    <location>
        <begin position="186"/>
        <end position="213"/>
    </location>
</feature>
<dbReference type="SUPFAM" id="SSF50729">
    <property type="entry name" value="PH domain-like"/>
    <property type="match status" value="1"/>
</dbReference>
<dbReference type="SMART" id="SM00233">
    <property type="entry name" value="PH"/>
    <property type="match status" value="1"/>
</dbReference>
<dbReference type="Gene3D" id="2.30.29.30">
    <property type="entry name" value="Pleckstrin-homology domain (PH domain)/Phosphotyrosine-binding domain (PTB)"/>
    <property type="match status" value="1"/>
</dbReference>
<accession>A0A8I6RKS2</accession>
<feature type="compositionally biased region" description="Basic residues" evidence="1">
    <location>
        <begin position="508"/>
        <end position="521"/>
    </location>
</feature>
<organism evidence="3 4">
    <name type="scientific">Cimex lectularius</name>
    <name type="common">Bed bug</name>
    <name type="synonym">Acanthia lectularia</name>
    <dbReference type="NCBI Taxonomy" id="79782"/>
    <lineage>
        <taxon>Eukaryota</taxon>
        <taxon>Metazoa</taxon>
        <taxon>Ecdysozoa</taxon>
        <taxon>Arthropoda</taxon>
        <taxon>Hexapoda</taxon>
        <taxon>Insecta</taxon>
        <taxon>Pterygota</taxon>
        <taxon>Neoptera</taxon>
        <taxon>Paraneoptera</taxon>
        <taxon>Hemiptera</taxon>
        <taxon>Heteroptera</taxon>
        <taxon>Panheteroptera</taxon>
        <taxon>Cimicomorpha</taxon>
        <taxon>Cimicidae</taxon>
        <taxon>Cimex</taxon>
    </lineage>
</organism>
<dbReference type="RefSeq" id="XP_014245549.1">
    <property type="nucleotide sequence ID" value="XM_014390063.2"/>
</dbReference>
<feature type="region of interest" description="Disordered" evidence="1">
    <location>
        <begin position="653"/>
        <end position="673"/>
    </location>
</feature>
<dbReference type="OMA" id="SLECDPW"/>